<organism evidence="2 3">
    <name type="scientific">Streptomyces chilikensis</name>
    <dbReference type="NCBI Taxonomy" id="1194079"/>
    <lineage>
        <taxon>Bacteria</taxon>
        <taxon>Bacillati</taxon>
        <taxon>Actinomycetota</taxon>
        <taxon>Actinomycetes</taxon>
        <taxon>Kitasatosporales</taxon>
        <taxon>Streptomycetaceae</taxon>
        <taxon>Streptomyces</taxon>
    </lineage>
</organism>
<proteinExistence type="predicted"/>
<keyword evidence="1" id="KW-1133">Transmembrane helix</keyword>
<gene>
    <name evidence="2" type="ORF">AB0D95_11350</name>
</gene>
<protein>
    <recommendedName>
        <fullName evidence="4">Integral membrane protein</fullName>
    </recommendedName>
</protein>
<name>A0ABV3ENR9_9ACTN</name>
<keyword evidence="3" id="KW-1185">Reference proteome</keyword>
<dbReference type="Proteomes" id="UP001551584">
    <property type="component" value="Unassembled WGS sequence"/>
</dbReference>
<evidence type="ECO:0008006" key="4">
    <source>
        <dbReference type="Google" id="ProtNLM"/>
    </source>
</evidence>
<keyword evidence="1" id="KW-0812">Transmembrane</keyword>
<reference evidence="2 3" key="1">
    <citation type="submission" date="2024-06" db="EMBL/GenBank/DDBJ databases">
        <title>The Natural Products Discovery Center: Release of the First 8490 Sequenced Strains for Exploring Actinobacteria Biosynthetic Diversity.</title>
        <authorList>
            <person name="Kalkreuter E."/>
            <person name="Kautsar S.A."/>
            <person name="Yang D."/>
            <person name="Bader C.D."/>
            <person name="Teijaro C.N."/>
            <person name="Fluegel L."/>
            <person name="Davis C.M."/>
            <person name="Simpson J.R."/>
            <person name="Lauterbach L."/>
            <person name="Steele A.D."/>
            <person name="Gui C."/>
            <person name="Meng S."/>
            <person name="Li G."/>
            <person name="Viehrig K."/>
            <person name="Ye F."/>
            <person name="Su P."/>
            <person name="Kiefer A.F."/>
            <person name="Nichols A."/>
            <person name="Cepeda A.J."/>
            <person name="Yan W."/>
            <person name="Fan B."/>
            <person name="Jiang Y."/>
            <person name="Adhikari A."/>
            <person name="Zheng C.-J."/>
            <person name="Schuster L."/>
            <person name="Cowan T.M."/>
            <person name="Smanski M.J."/>
            <person name="Chevrette M.G."/>
            <person name="De Carvalho L.P.S."/>
            <person name="Shen B."/>
        </authorList>
    </citation>
    <scope>NUCLEOTIDE SEQUENCE [LARGE SCALE GENOMIC DNA]</scope>
    <source>
        <strain evidence="2 3">NPDC048117</strain>
    </source>
</reference>
<dbReference type="RefSeq" id="WP_359271340.1">
    <property type="nucleotide sequence ID" value="NZ_JBEZNA010000019.1"/>
</dbReference>
<feature type="transmembrane region" description="Helical" evidence="1">
    <location>
        <begin position="79"/>
        <end position="98"/>
    </location>
</feature>
<comment type="caution">
    <text evidence="2">The sequence shown here is derived from an EMBL/GenBank/DDBJ whole genome shotgun (WGS) entry which is preliminary data.</text>
</comment>
<accession>A0ABV3ENR9</accession>
<evidence type="ECO:0000313" key="2">
    <source>
        <dbReference type="EMBL" id="MEU9577849.1"/>
    </source>
</evidence>
<evidence type="ECO:0000256" key="1">
    <source>
        <dbReference type="SAM" id="Phobius"/>
    </source>
</evidence>
<sequence>MTALHQRTAHTGDFLRYPRAAAFAAVCVVLAGGGHVLASSAASAAAHSAVPPWWTWIAGFLVVLAAALPLAGRSRSLPGIAGLLVACQLVLHTLFALGPQAVAAAVAPVPAGAGADGPGVSDTAVVARASQFVCGAHLLNAQQARQILIDAGVGVDLADFGRAAGGAPGAGGGVHVHEQAASAGTWVSVLPSLPMLLGHALAGLAAGWLLRRGDLALLRLVRLAGQDPADAPAVLRPLHRALALTRALCAGLAGTPGRRPTLPRAAFDDVPAPPTAPLLHTVIRRGPPARAHALALAA</sequence>
<keyword evidence="1" id="KW-0472">Membrane</keyword>
<feature type="transmembrane region" description="Helical" evidence="1">
    <location>
        <begin position="53"/>
        <end position="72"/>
    </location>
</feature>
<evidence type="ECO:0000313" key="3">
    <source>
        <dbReference type="Proteomes" id="UP001551584"/>
    </source>
</evidence>
<dbReference type="EMBL" id="JBEZNA010000019">
    <property type="protein sequence ID" value="MEU9577849.1"/>
    <property type="molecule type" value="Genomic_DNA"/>
</dbReference>